<evidence type="ECO:0000313" key="15">
    <source>
        <dbReference type="EMBL" id="RTJ98823.1"/>
    </source>
</evidence>
<reference evidence="21 24" key="4">
    <citation type="submission" date="2018-05" db="EMBL/GenBank/DDBJ databases">
        <authorList>
            <consortium name="NARMS: The National Antimicrobial Resistance Monitoring System"/>
        </authorList>
    </citation>
    <scope>NUCLEOTIDE SEQUENCE [LARGE SCALE GENOMIC DNA]</scope>
    <source>
        <strain evidence="3 24">CVM N62988</strain>
        <strain evidence="5 21">FSIS1607212</strain>
    </source>
</reference>
<dbReference type="EMBL" id="AACHYE010000010">
    <property type="protein sequence ID" value="EAK6413549.1"/>
    <property type="molecule type" value="Genomic_DNA"/>
</dbReference>
<evidence type="ECO:0000313" key="14">
    <source>
        <dbReference type="EMBL" id="RTJ79000.1"/>
    </source>
</evidence>
<evidence type="ECO:0000313" key="19">
    <source>
        <dbReference type="Proteomes" id="UP000288507"/>
    </source>
</evidence>
<dbReference type="Proteomes" id="UP000392616">
    <property type="component" value="Unassembled WGS sequence"/>
</dbReference>
<dbReference type="Proteomes" id="UP000478805">
    <property type="component" value="Unassembled WGS sequence"/>
</dbReference>
<sequence length="33" mass="3504">MSKALEYLIVIGLVVAAAITAWSVLTVNHLHIG</sequence>
<dbReference type="EMBL" id="PRBV01000009">
    <property type="protein sequence ID" value="RTJ79000.1"/>
    <property type="molecule type" value="Genomic_DNA"/>
</dbReference>
<dbReference type="Proteomes" id="UP000421425">
    <property type="component" value="Unassembled WGS sequence"/>
</dbReference>
<dbReference type="Proteomes" id="UP000349590">
    <property type="component" value="Unassembled WGS sequence"/>
</dbReference>
<dbReference type="EMBL" id="AACCII010000006">
    <property type="protein sequence ID" value="EAJ9718935.1"/>
    <property type="molecule type" value="Genomic_DNA"/>
</dbReference>
<dbReference type="EMBL" id="NAAF01000005">
    <property type="protein sequence ID" value="OSY77523.1"/>
    <property type="molecule type" value="Genomic_DNA"/>
</dbReference>
<dbReference type="Proteomes" id="UP000735326">
    <property type="component" value="Unassembled WGS sequence"/>
</dbReference>
<evidence type="ECO:0000313" key="16">
    <source>
        <dbReference type="EMBL" id="TNO41095.1"/>
    </source>
</evidence>
<feature type="transmembrane region" description="Helical" evidence="1">
    <location>
        <begin position="7"/>
        <end position="25"/>
    </location>
</feature>
<evidence type="ECO:0000313" key="9">
    <source>
        <dbReference type="EMBL" id="EHB2512113.1"/>
    </source>
</evidence>
<evidence type="ECO:0000313" key="10">
    <source>
        <dbReference type="EMBL" id="MCH3851202.1"/>
    </source>
</evidence>
<evidence type="ECO:0000313" key="5">
    <source>
        <dbReference type="EMBL" id="EAL3735907.1"/>
    </source>
</evidence>
<reference evidence="13 17" key="3">
    <citation type="submission" date="2017-03" db="EMBL/GenBank/DDBJ databases">
        <title>Characterization of Campylobacter jejuni water isolates.</title>
        <authorList>
            <person name="Nilsson A."/>
            <person name="Skarp A."/>
            <person name="Johansson C."/>
            <person name="Kaden R."/>
            <person name="Engstrand L."/>
            <person name="Rautelin H."/>
        </authorList>
    </citation>
    <scope>NUCLEOTIDE SEQUENCE [LARGE SCALE GENOMIC DNA]</scope>
    <source>
        <strain evidence="13 17">VA12</strain>
    </source>
</reference>
<dbReference type="Proteomes" id="UP000194235">
    <property type="component" value="Unassembled WGS sequence"/>
</dbReference>
<evidence type="ECO:0000313" key="29">
    <source>
        <dbReference type="Proteomes" id="UP000865592"/>
    </source>
</evidence>
<reference evidence="11 28" key="1">
    <citation type="submission" date="2016-09" db="EMBL/GenBank/DDBJ databases">
        <title>Campylobacter from American crows.</title>
        <authorList>
            <person name="Weis A.M."/>
            <person name="Weimer B.C."/>
            <person name="Townsend A.K."/>
            <person name="Taff C."/>
        </authorList>
    </citation>
    <scope>NUCLEOTIDE SEQUENCE [LARGE SCALE GENOMIC DNA]</scope>
    <source>
        <strain evidence="11 28">BCW_3791</strain>
    </source>
</reference>
<evidence type="ECO:0000313" key="18">
    <source>
        <dbReference type="Proteomes" id="UP000286791"/>
    </source>
</evidence>
<dbReference type="Proteomes" id="UP000865560">
    <property type="component" value="Unassembled WGS sequence"/>
</dbReference>
<name>A0A1E7NUX2_CAMJU</name>
<dbReference type="EMBL" id="AAYVUT010000008">
    <property type="protein sequence ID" value="EHB2512113.1"/>
    <property type="molecule type" value="Genomic_DNA"/>
</dbReference>
<reference evidence="9" key="9">
    <citation type="submission" date="2021-02" db="EMBL/GenBank/DDBJ databases">
        <authorList>
            <consortium name="PulseNet: The National Subtyping Network for Foodborne Disease Surveillance"/>
        </authorList>
    </citation>
    <scope>NUCLEOTIDE SEQUENCE</scope>
    <source>
        <strain evidence="9">PNUSAC020384</strain>
    </source>
</reference>
<evidence type="ECO:0000313" key="25">
    <source>
        <dbReference type="Proteomes" id="UP000421425"/>
    </source>
</evidence>
<dbReference type="Proteomes" id="UP000865592">
    <property type="component" value="Unassembled WGS sequence"/>
</dbReference>
<reference evidence="16 20" key="7">
    <citation type="submission" date="2019-06" db="EMBL/GenBank/DDBJ databases">
        <title>Epidemiology of MDR Campylobacter spp.</title>
        <authorList>
            <person name="Addetia A."/>
            <person name="Greninger A."/>
            <person name="Fang F."/>
        </authorList>
    </citation>
    <scope>NUCLEOTIDE SEQUENCE [LARGE SCALE GENOMIC DNA]</scope>
    <source>
        <strain evidence="16 20">HMC314</strain>
    </source>
</reference>
<organism evidence="7 26">
    <name type="scientific">Campylobacter jejuni</name>
    <dbReference type="NCBI Taxonomy" id="197"/>
    <lineage>
        <taxon>Bacteria</taxon>
        <taxon>Pseudomonadati</taxon>
        <taxon>Campylobacterota</taxon>
        <taxon>Epsilonproteobacteria</taxon>
        <taxon>Campylobacterales</taxon>
        <taxon>Campylobacteraceae</taxon>
        <taxon>Campylobacter</taxon>
    </lineage>
</organism>
<evidence type="ECO:0000313" key="7">
    <source>
        <dbReference type="EMBL" id="EDP7181006.1"/>
    </source>
</evidence>
<evidence type="ECO:0000313" key="23">
    <source>
        <dbReference type="Proteomes" id="UP000358933"/>
    </source>
</evidence>
<dbReference type="EMBL" id="JAJUOL010000005">
    <property type="protein sequence ID" value="MCH3851202.1"/>
    <property type="molecule type" value="Genomic_DNA"/>
</dbReference>
<evidence type="ECO:0000313" key="6">
    <source>
        <dbReference type="EMBL" id="ECZ5738142.1"/>
    </source>
</evidence>
<keyword evidence="1" id="KW-1133">Transmembrane helix</keyword>
<evidence type="ECO:0000313" key="21">
    <source>
        <dbReference type="Proteomes" id="UP000335162"/>
    </source>
</evidence>
<evidence type="ECO:0000313" key="17">
    <source>
        <dbReference type="Proteomes" id="UP000194235"/>
    </source>
</evidence>
<dbReference type="EMBL" id="VEVS01000025">
    <property type="protein sequence ID" value="TNO41095.1"/>
    <property type="molecule type" value="Genomic_DNA"/>
</dbReference>
<reference evidence="10" key="10">
    <citation type="submission" date="2021-12" db="EMBL/GenBank/DDBJ databases">
        <title>Prevalence of phenicol resistance gene fexA in Campylobacter isolated from poultry supply chain.</title>
        <authorList>
            <person name="Tang B."/>
            <person name="Zheng X."/>
            <person name="Lin J."/>
            <person name="Lin R."/>
            <person name="Yang H."/>
            <person name="Shen Z."/>
            <person name="Xia F."/>
        </authorList>
    </citation>
    <scope>NUCLEOTIDE SEQUENCE</scope>
    <source>
        <strain evidence="10">CJHN2011004</strain>
    </source>
</reference>
<dbReference type="Proteomes" id="UP000288507">
    <property type="component" value="Unassembled WGS sequence"/>
</dbReference>
<protein>
    <submittedName>
        <fullName evidence="7">Uncharacterized protein</fullName>
    </submittedName>
</protein>
<dbReference type="EMBL" id="AANOVI010000005">
    <property type="protein sequence ID" value="EDP8234445.1"/>
    <property type="molecule type" value="Genomic_DNA"/>
</dbReference>
<evidence type="ECO:0000313" key="8">
    <source>
        <dbReference type="EMBL" id="EDP8234445.1"/>
    </source>
</evidence>
<dbReference type="Proteomes" id="UP000312397">
    <property type="component" value="Unassembled WGS sequence"/>
</dbReference>
<dbReference type="AlphaFoldDB" id="A0A1E7NUX2"/>
<accession>A0A1E7NUX2</accession>
<dbReference type="EMBL" id="AACJKW010000006">
    <property type="protein sequence ID" value="EAK8193496.1"/>
    <property type="molecule type" value="Genomic_DNA"/>
</dbReference>
<reference evidence="18 19" key="5">
    <citation type="journal article" date="2019" name="Appl. Environ. Microbiol.">
        <title>Population genetics and characterization of Campylobacter jejuni isolates in western jackdaws and game birds in Finland.</title>
        <authorList>
            <person name="Kovanen S."/>
            <person name="Rossi M."/>
            <person name="Pohja-Mykra M."/>
            <person name="Nieminen T."/>
            <person name="Raunio-Saarnisto M."/>
            <person name="Sauvala M."/>
            <person name="Fredriksson-Ahomaa M."/>
            <person name="Hanninen M.L."/>
            <person name="Kivisto R."/>
        </authorList>
    </citation>
    <scope>NUCLEOTIDE SEQUENCE [LARGE SCALE GENOMIC DNA]</scope>
    <source>
        <strain evidence="15 18">CB304</strain>
        <strain evidence="14 19">CB313</strain>
    </source>
</reference>
<dbReference type="EMBL" id="AANOAG010000006">
    <property type="protein sequence ID" value="EDP7181006.1"/>
    <property type="molecule type" value="Genomic_DNA"/>
</dbReference>
<evidence type="ECO:0000313" key="22">
    <source>
        <dbReference type="Proteomes" id="UP000349590"/>
    </source>
</evidence>
<reference evidence="7 26" key="8">
    <citation type="submission" date="2019-11" db="EMBL/GenBank/DDBJ databases">
        <authorList>
            <consortium name="PulseNet: The National Subtyping Network for Foodborne Disease Surveillance"/>
            <person name="Tarr C.L."/>
            <person name="Trees E."/>
            <person name="Katz L.S."/>
            <person name="Carleton-Romer H.A."/>
            <person name="Stroika S."/>
            <person name="Kucerova Z."/>
            <person name="Roache K.F."/>
            <person name="Sabol A.L."/>
            <person name="Besser J."/>
            <person name="Gerner-Smidt P."/>
        </authorList>
    </citation>
    <scope>NUCLEOTIDE SEQUENCE [LARGE SCALE GENOMIC DNA]</scope>
    <source>
        <strain evidence="2 22">PNUSAC009041</strain>
        <strain evidence="6 25">PNUSAC012091</strain>
        <strain evidence="7 26">PNUSAC013726</strain>
        <strain evidence="8 27">PNUSAC014094</strain>
    </source>
</reference>
<evidence type="ECO:0000313" key="12">
    <source>
        <dbReference type="EMBL" id="OEY02140.1"/>
    </source>
</evidence>
<dbReference type="EMBL" id="AALHBX010000008">
    <property type="protein sequence ID" value="ECZ5738142.1"/>
    <property type="molecule type" value="Genomic_DNA"/>
</dbReference>
<dbReference type="Proteomes" id="UP000358933">
    <property type="component" value="Unassembled WGS sequence"/>
</dbReference>
<evidence type="ECO:0000313" key="4">
    <source>
        <dbReference type="EMBL" id="EAK8193496.1"/>
    </source>
</evidence>
<evidence type="ECO:0000313" key="11">
    <source>
        <dbReference type="EMBL" id="OEV44701.1"/>
    </source>
</evidence>
<keyword evidence="1" id="KW-0472">Membrane</keyword>
<dbReference type="EMBL" id="AACNRY010000020">
    <property type="protein sequence ID" value="EAL3735907.1"/>
    <property type="molecule type" value="Genomic_DNA"/>
</dbReference>
<dbReference type="EMBL" id="MJVJ01000124">
    <property type="protein sequence ID" value="OEV44701.1"/>
    <property type="molecule type" value="Genomic_DNA"/>
</dbReference>
<evidence type="ECO:0000256" key="1">
    <source>
        <dbReference type="SAM" id="Phobius"/>
    </source>
</evidence>
<evidence type="ECO:0000313" key="3">
    <source>
        <dbReference type="EMBL" id="EAK6413549.1"/>
    </source>
</evidence>
<evidence type="ECO:0000313" key="13">
    <source>
        <dbReference type="EMBL" id="OSY77523.1"/>
    </source>
</evidence>
<reference evidence="4 23" key="6">
    <citation type="submission" date="2019-04" db="EMBL/GenBank/DDBJ databases">
        <authorList>
            <person name="Ashton P.M."/>
            <person name="Dallman T."/>
            <person name="Nair S."/>
            <person name="De Pinna E."/>
            <person name="Peters T."/>
            <person name="Grant K."/>
        </authorList>
    </citation>
    <scope>NUCLEOTIDE SEQUENCE [LARGE SCALE GENOMIC DNA]</scope>
    <source>
        <strain evidence="4 23">OXC2299</strain>
    </source>
</reference>
<evidence type="ECO:0000313" key="2">
    <source>
        <dbReference type="EMBL" id="EAJ9718935.1"/>
    </source>
</evidence>
<keyword evidence="1" id="KW-0812">Transmembrane</keyword>
<dbReference type="EMBL" id="MKBD01000014">
    <property type="protein sequence ID" value="OEY02140.1"/>
    <property type="molecule type" value="Genomic_DNA"/>
</dbReference>
<evidence type="ECO:0000313" key="28">
    <source>
        <dbReference type="Proteomes" id="UP000865560"/>
    </source>
</evidence>
<dbReference type="Proteomes" id="UP001199644">
    <property type="component" value="Unassembled WGS sequence"/>
</dbReference>
<evidence type="ECO:0000313" key="20">
    <source>
        <dbReference type="Proteomes" id="UP000312397"/>
    </source>
</evidence>
<gene>
    <name evidence="12" type="ORF">A0K99_05475</name>
    <name evidence="11" type="ORF">AJY60_09675</name>
    <name evidence="13" type="ORF">B5Y32_03525</name>
    <name evidence="3" type="ORF">B7A03_05970</name>
    <name evidence="5" type="ORF">BFD99_08015</name>
    <name evidence="15" type="ORF">C3H48_01750</name>
    <name evidence="14" type="ORF">C3H57_06700</name>
    <name evidence="4" type="ORF">E7N58_04800</name>
    <name evidence="2" type="ORF">E8P16_05690</name>
    <name evidence="6" type="ORF">F8Y55_05695</name>
    <name evidence="16" type="ORF">FH034_07110</name>
    <name evidence="7" type="ORF">GNO00_05460</name>
    <name evidence="8" type="ORF">GSU20_05600</name>
    <name evidence="9" type="ORF">JYC20_001283</name>
    <name evidence="10" type="ORF">LZC39_03565</name>
</gene>
<dbReference type="RefSeq" id="WP_002858872.1">
    <property type="nucleotide sequence ID" value="NZ_AP028330.1"/>
</dbReference>
<dbReference type="Proteomes" id="UP000466051">
    <property type="component" value="Unassembled WGS sequence"/>
</dbReference>
<dbReference type="EMBL" id="PRCE01000005">
    <property type="protein sequence ID" value="RTJ98823.1"/>
    <property type="molecule type" value="Genomic_DNA"/>
</dbReference>
<comment type="caution">
    <text evidence="7">The sequence shown here is derived from an EMBL/GenBank/DDBJ whole genome shotgun (WGS) entry which is preliminary data.</text>
</comment>
<evidence type="ECO:0000313" key="27">
    <source>
        <dbReference type="Proteomes" id="UP000478805"/>
    </source>
</evidence>
<proteinExistence type="predicted"/>
<dbReference type="Proteomes" id="UP000286791">
    <property type="component" value="Unassembled WGS sequence"/>
</dbReference>
<dbReference type="Proteomes" id="UP000335162">
    <property type="component" value="Unassembled WGS sequence"/>
</dbReference>
<reference evidence="12 29" key="2">
    <citation type="submission" date="2016-09" db="EMBL/GenBank/DDBJ databases">
        <title>Campylobacter genomics.</title>
        <authorList>
            <person name="Weis A.M."/>
            <person name="Weimer B.C."/>
            <person name="Gilpin B."/>
            <person name="Huang B.C."/>
            <person name="Kong N."/>
        </authorList>
    </citation>
    <scope>NUCLEOTIDE SEQUENCE [LARGE SCALE GENOMIC DNA]</scope>
    <source>
        <strain evidence="12 29">BCW_4735</strain>
    </source>
</reference>
<evidence type="ECO:0000313" key="24">
    <source>
        <dbReference type="Proteomes" id="UP000392616"/>
    </source>
</evidence>
<evidence type="ECO:0000313" key="26">
    <source>
        <dbReference type="Proteomes" id="UP000466051"/>
    </source>
</evidence>